<gene>
    <name evidence="2" type="ORF">BJN45_08200</name>
</gene>
<feature type="transmembrane region" description="Helical" evidence="1">
    <location>
        <begin position="235"/>
        <end position="258"/>
    </location>
</feature>
<sequence>MLLAIVATLGLSLPGVRYASLAEVVPSLADEILRRVGNPAVDVLPGGFLLSAVDDRQHRGLIWTLPLVPGALAVRVQGEVVLDAVSEGVKRWERAHVAVRQIDAQKKAVERSVFAGSGSLAQHVDAVVLLQPDVVQVQLMARLLKVSGAMTVSDFRLDWLVERPWVPVAMLVLWVLWLLAFGDLMVRWLLGARYRPALILVFVLVMAAILMPGSWRDALETWVTGLLPVQPDALGGLGLSSFVHLGMFLLLGLALALARPDVSPGWLLVDLVLLAAGTEVVQLLVLERQAGWADFAVDSLGAALGVLLAFLVERK</sequence>
<evidence type="ECO:0000256" key="1">
    <source>
        <dbReference type="SAM" id="Phobius"/>
    </source>
</evidence>
<dbReference type="Proteomes" id="UP000187526">
    <property type="component" value="Unassembled WGS sequence"/>
</dbReference>
<keyword evidence="1" id="KW-0472">Membrane</keyword>
<dbReference type="STRING" id="418702.BJN45_08200"/>
<feature type="transmembrane region" description="Helical" evidence="1">
    <location>
        <begin position="292"/>
        <end position="312"/>
    </location>
</feature>
<keyword evidence="3" id="KW-1185">Reference proteome</keyword>
<organism evidence="2 3">
    <name type="scientific">Azonexus hydrophilus</name>
    <dbReference type="NCBI Taxonomy" id="418702"/>
    <lineage>
        <taxon>Bacteria</taxon>
        <taxon>Pseudomonadati</taxon>
        <taxon>Pseudomonadota</taxon>
        <taxon>Betaproteobacteria</taxon>
        <taxon>Rhodocyclales</taxon>
        <taxon>Azonexaceae</taxon>
        <taxon>Azonexus</taxon>
    </lineage>
</organism>
<dbReference type="AlphaFoldDB" id="A0A1R1I955"/>
<accession>A0A1R1I955</accession>
<protein>
    <recommendedName>
        <fullName evidence="4">VanZ-like domain-containing protein</fullName>
    </recommendedName>
</protein>
<comment type="caution">
    <text evidence="2">The sequence shown here is derived from an EMBL/GenBank/DDBJ whole genome shotgun (WGS) entry which is preliminary data.</text>
</comment>
<dbReference type="EMBL" id="MTHD01000002">
    <property type="protein sequence ID" value="OMG55119.1"/>
    <property type="molecule type" value="Genomic_DNA"/>
</dbReference>
<evidence type="ECO:0008006" key="4">
    <source>
        <dbReference type="Google" id="ProtNLM"/>
    </source>
</evidence>
<keyword evidence="1" id="KW-0812">Transmembrane</keyword>
<feature type="transmembrane region" description="Helical" evidence="1">
    <location>
        <begin position="265"/>
        <end position="286"/>
    </location>
</feature>
<reference evidence="2 3" key="1">
    <citation type="submission" date="2016-10" db="EMBL/GenBank/DDBJ databases">
        <title>Alkaliphiles isolated from bioreactors.</title>
        <authorList>
            <person name="Salah Z."/>
            <person name="Rout S.P."/>
            <person name="Humphreys P.N."/>
        </authorList>
    </citation>
    <scope>NUCLEOTIDE SEQUENCE [LARGE SCALE GENOMIC DNA]</scope>
    <source>
        <strain evidence="2 3">ZS02</strain>
    </source>
</reference>
<evidence type="ECO:0000313" key="2">
    <source>
        <dbReference type="EMBL" id="OMG55119.1"/>
    </source>
</evidence>
<evidence type="ECO:0000313" key="3">
    <source>
        <dbReference type="Proteomes" id="UP000187526"/>
    </source>
</evidence>
<proteinExistence type="predicted"/>
<feature type="transmembrane region" description="Helical" evidence="1">
    <location>
        <begin position="165"/>
        <end position="190"/>
    </location>
</feature>
<feature type="transmembrane region" description="Helical" evidence="1">
    <location>
        <begin position="197"/>
        <end position="215"/>
    </location>
</feature>
<name>A0A1R1I955_9RHOO</name>
<keyword evidence="1" id="KW-1133">Transmembrane helix</keyword>